<feature type="compositionally biased region" description="Basic and acidic residues" evidence="2">
    <location>
        <begin position="256"/>
        <end position="279"/>
    </location>
</feature>
<feature type="region of interest" description="Disordered" evidence="2">
    <location>
        <begin position="1"/>
        <end position="147"/>
    </location>
</feature>
<gene>
    <name evidence="3" type="ORF">M9Y10_001009</name>
</gene>
<feature type="coiled-coil region" evidence="1">
    <location>
        <begin position="184"/>
        <end position="219"/>
    </location>
</feature>
<proteinExistence type="predicted"/>
<evidence type="ECO:0000313" key="3">
    <source>
        <dbReference type="EMBL" id="KAK8898717.1"/>
    </source>
</evidence>
<keyword evidence="1" id="KW-0175">Coiled coil</keyword>
<comment type="caution">
    <text evidence="3">The sequence shown here is derived from an EMBL/GenBank/DDBJ whole genome shotgun (WGS) entry which is preliminary data.</text>
</comment>
<dbReference type="Proteomes" id="UP001470230">
    <property type="component" value="Unassembled WGS sequence"/>
</dbReference>
<reference evidence="3 4" key="1">
    <citation type="submission" date="2024-04" db="EMBL/GenBank/DDBJ databases">
        <title>Tritrichomonas musculus Genome.</title>
        <authorList>
            <person name="Alves-Ferreira E."/>
            <person name="Grigg M."/>
            <person name="Lorenzi H."/>
            <person name="Galac M."/>
        </authorList>
    </citation>
    <scope>NUCLEOTIDE SEQUENCE [LARGE SCALE GENOMIC DNA]</scope>
    <source>
        <strain evidence="3 4">EAF2021</strain>
    </source>
</reference>
<keyword evidence="4" id="KW-1185">Reference proteome</keyword>
<evidence type="ECO:0000313" key="4">
    <source>
        <dbReference type="Proteomes" id="UP001470230"/>
    </source>
</evidence>
<evidence type="ECO:0000256" key="2">
    <source>
        <dbReference type="SAM" id="MobiDB-lite"/>
    </source>
</evidence>
<protein>
    <submittedName>
        <fullName evidence="3">Uncharacterized protein</fullName>
    </submittedName>
</protein>
<sequence>MNLLKDSKIDYLPKIINPITKPPKEVTPEEITPKEATPEEVPPKEATPEEVPPKEATPEEVPPKEATPEEVPPKEATPEEVPPKEATPEEVPPKEATPEEVPPKEATPEEITPKEATPEEVPPKEATPEEVPPKEATPEEIEKEQNEKKRAVYIEAYQKEAMKAIQDRAKSKYRSEIYKAKMTDKQLQLKCEEKEKEINDSKERELTEIQETFAQLLQEINNSGLIPPVSIDLDNETQIEQLQQRLTDQKASFLAEAERQQESLTQKETESHDLNQKLGEREAELNEIKGKINILNEIKSKVDEKNKKAEDIKRDEDLINETQRLHYETIIDMSVFIVSLRQSRMMTSHRLLSSPYDQDQLINDIEYYKNGVETVINNIITVMKDTINGI</sequence>
<feature type="compositionally biased region" description="Basic and acidic residues" evidence="2">
    <location>
        <begin position="22"/>
        <end position="137"/>
    </location>
</feature>
<name>A0ABR2L5U6_9EUKA</name>
<feature type="region of interest" description="Disordered" evidence="2">
    <location>
        <begin position="255"/>
        <end position="279"/>
    </location>
</feature>
<evidence type="ECO:0000256" key="1">
    <source>
        <dbReference type="SAM" id="Coils"/>
    </source>
</evidence>
<accession>A0ABR2L5U6</accession>
<feature type="compositionally biased region" description="Basic and acidic residues" evidence="2">
    <location>
        <begin position="1"/>
        <end position="11"/>
    </location>
</feature>
<dbReference type="EMBL" id="JAPFFF010000001">
    <property type="protein sequence ID" value="KAK8898717.1"/>
    <property type="molecule type" value="Genomic_DNA"/>
</dbReference>
<organism evidence="3 4">
    <name type="scientific">Tritrichomonas musculus</name>
    <dbReference type="NCBI Taxonomy" id="1915356"/>
    <lineage>
        <taxon>Eukaryota</taxon>
        <taxon>Metamonada</taxon>
        <taxon>Parabasalia</taxon>
        <taxon>Tritrichomonadida</taxon>
        <taxon>Tritrichomonadidae</taxon>
        <taxon>Tritrichomonas</taxon>
    </lineage>
</organism>